<sequence>MKLTIHESDDHEGLEIIVKCKMLNDEVIKVLTSLRSLERKVLGTKDGKVYLLLPNDIYYFESVDKKTFAYTEKSVYEVSLRLYQIEELFGDVNFFRATKASILNLDRLHSISPRIGGRLEVKMENGENLLVSRQYVPVLKEKLGF</sequence>
<organism evidence="1 2">
    <name type="scientific">Fictibacillus phosphorivorans</name>
    <dbReference type="NCBI Taxonomy" id="1221500"/>
    <lineage>
        <taxon>Bacteria</taxon>
        <taxon>Bacillati</taxon>
        <taxon>Bacillota</taxon>
        <taxon>Bacilli</taxon>
        <taxon>Bacillales</taxon>
        <taxon>Fictibacillaceae</taxon>
        <taxon>Fictibacillus</taxon>
    </lineage>
</organism>
<protein>
    <submittedName>
        <fullName evidence="1">Histidine kinase</fullName>
    </submittedName>
</protein>
<dbReference type="SMART" id="SM00850">
    <property type="entry name" value="LytTR"/>
    <property type="match status" value="1"/>
</dbReference>
<accession>A0A160II52</accession>
<dbReference type="OrthoDB" id="9808614at2"/>
<dbReference type="PANTHER" id="PTHR37299:SF4">
    <property type="entry name" value="TRANSCRIPTIONAL REGULATOR"/>
    <property type="match status" value="1"/>
</dbReference>
<dbReference type="GO" id="GO:0000156">
    <property type="term" value="F:phosphorelay response regulator activity"/>
    <property type="evidence" value="ECO:0007669"/>
    <property type="project" value="InterPro"/>
</dbReference>
<name>A0A160II52_9BACL</name>
<dbReference type="InterPro" id="IPR046947">
    <property type="entry name" value="LytR-like"/>
</dbReference>
<dbReference type="Pfam" id="PF04397">
    <property type="entry name" value="LytTR"/>
    <property type="match status" value="1"/>
</dbReference>
<dbReference type="GO" id="GO:0003677">
    <property type="term" value="F:DNA binding"/>
    <property type="evidence" value="ECO:0007669"/>
    <property type="project" value="InterPro"/>
</dbReference>
<evidence type="ECO:0000313" key="1">
    <source>
        <dbReference type="EMBL" id="ANC75638.1"/>
    </source>
</evidence>
<dbReference type="PROSITE" id="PS50930">
    <property type="entry name" value="HTH_LYTTR"/>
    <property type="match status" value="1"/>
</dbReference>
<dbReference type="PANTHER" id="PTHR37299">
    <property type="entry name" value="TRANSCRIPTIONAL REGULATOR-RELATED"/>
    <property type="match status" value="1"/>
</dbReference>
<gene>
    <name evidence="1" type="ORF">ABE65_001785</name>
</gene>
<dbReference type="GO" id="GO:0016301">
    <property type="term" value="F:kinase activity"/>
    <property type="evidence" value="ECO:0007669"/>
    <property type="project" value="UniProtKB-KW"/>
</dbReference>
<evidence type="ECO:0000313" key="2">
    <source>
        <dbReference type="Proteomes" id="UP000076623"/>
    </source>
</evidence>
<keyword evidence="1" id="KW-0418">Kinase</keyword>
<dbReference type="Gene3D" id="2.40.50.1020">
    <property type="entry name" value="LytTr DNA-binding domain"/>
    <property type="match status" value="1"/>
</dbReference>
<dbReference type="Proteomes" id="UP000076623">
    <property type="component" value="Chromosome"/>
</dbReference>
<dbReference type="RefSeq" id="WP_066390917.1">
    <property type="nucleotide sequence ID" value="NZ_CP015378.1"/>
</dbReference>
<dbReference type="KEGG" id="fpn:ABE65_001785"/>
<reference evidence="1 2" key="1">
    <citation type="submission" date="2016-04" db="EMBL/GenBank/DDBJ databases">
        <title>Complete genome sequence of Fictibacillus phosphorivorans G25-29, a strain toxic to nematodes.</title>
        <authorList>
            <person name="Zheng Z."/>
        </authorList>
    </citation>
    <scope>NUCLEOTIDE SEQUENCE [LARGE SCALE GENOMIC DNA]</scope>
    <source>
        <strain evidence="1 2">G25-29</strain>
    </source>
</reference>
<dbReference type="EMBL" id="CP015378">
    <property type="protein sequence ID" value="ANC75638.1"/>
    <property type="molecule type" value="Genomic_DNA"/>
</dbReference>
<keyword evidence="1" id="KW-0808">Transferase</keyword>
<dbReference type="STRING" id="1221500.ABE65_001785"/>
<dbReference type="InterPro" id="IPR007492">
    <property type="entry name" value="LytTR_DNA-bd_dom"/>
</dbReference>
<proteinExistence type="predicted"/>
<dbReference type="AlphaFoldDB" id="A0A160II52"/>
<keyword evidence="2" id="KW-1185">Reference proteome</keyword>